<keyword evidence="2" id="KW-1015">Disulfide bond</keyword>
<dbReference type="SUPFAM" id="SSF49265">
    <property type="entry name" value="Fibronectin type III"/>
    <property type="match status" value="1"/>
</dbReference>
<keyword evidence="4" id="KW-0964">Secreted</keyword>
<comment type="subunit">
    <text evidence="4">Heterodimer with IL12A; disulfide-linked. The heterodimer is known as interleukin IL-12.</text>
</comment>
<dbReference type="PRINTS" id="PR01928">
    <property type="entry name" value="INTRLEUKN12B"/>
</dbReference>
<dbReference type="Proteomes" id="UP000694580">
    <property type="component" value="Chromosome 18"/>
</dbReference>
<dbReference type="InterPro" id="IPR013783">
    <property type="entry name" value="Ig-like_fold"/>
</dbReference>
<organism evidence="6 7">
    <name type="scientific">Denticeps clupeoides</name>
    <name type="common">denticle herring</name>
    <dbReference type="NCBI Taxonomy" id="299321"/>
    <lineage>
        <taxon>Eukaryota</taxon>
        <taxon>Metazoa</taxon>
        <taxon>Chordata</taxon>
        <taxon>Craniata</taxon>
        <taxon>Vertebrata</taxon>
        <taxon>Euteleostomi</taxon>
        <taxon>Actinopterygii</taxon>
        <taxon>Neopterygii</taxon>
        <taxon>Teleostei</taxon>
        <taxon>Clupei</taxon>
        <taxon>Clupeiformes</taxon>
        <taxon>Denticipitoidei</taxon>
        <taxon>Denticipitidae</taxon>
        <taxon>Denticeps</taxon>
    </lineage>
</organism>
<dbReference type="Pfam" id="PF10420">
    <property type="entry name" value="IL12p40_C"/>
    <property type="match status" value="1"/>
</dbReference>
<dbReference type="InterPro" id="IPR036116">
    <property type="entry name" value="FN3_sf"/>
</dbReference>
<reference evidence="6" key="2">
    <citation type="submission" date="2025-08" db="UniProtKB">
        <authorList>
            <consortium name="Ensembl"/>
        </authorList>
    </citation>
    <scope>IDENTIFICATION</scope>
</reference>
<dbReference type="Ensembl" id="ENSDCDT00010064355.1">
    <property type="protein sequence ID" value="ENSDCDP00010053821.1"/>
    <property type="gene ID" value="ENSDCDG00010031170.1"/>
</dbReference>
<dbReference type="PANTHER" id="PTHR48485:SF4">
    <property type="entry name" value="INTERLEUKIN-12 SUBUNIT BETA"/>
    <property type="match status" value="1"/>
</dbReference>
<protein>
    <recommendedName>
        <fullName evidence="4">Interleukin-12 subunit beta</fullName>
        <shortName evidence="4">IL-12B</shortName>
    </recommendedName>
    <alternativeName>
        <fullName evidence="4">Cytotoxic lymphocyte maturation factor 40 kDa subunit</fullName>
    </alternativeName>
    <alternativeName>
        <fullName evidence="4">IL-12 subunit p40</fullName>
    </alternativeName>
</protein>
<reference evidence="6 7" key="1">
    <citation type="submission" date="2020-06" db="EMBL/GenBank/DDBJ databases">
        <authorList>
            <consortium name="Wellcome Sanger Institute Data Sharing"/>
        </authorList>
    </citation>
    <scope>NUCLEOTIDE SEQUENCE [LARGE SCALE GENOMIC DNA]</scope>
</reference>
<evidence type="ECO:0000256" key="1">
    <source>
        <dbReference type="ARBA" id="ARBA00022729"/>
    </source>
</evidence>
<proteinExistence type="inferred from homology"/>
<feature type="domain" description="Ig-like" evidence="5">
    <location>
        <begin position="3"/>
        <end position="77"/>
    </location>
</feature>
<dbReference type="InterPro" id="IPR015528">
    <property type="entry name" value="IL-12_beta"/>
</dbReference>
<dbReference type="Gene3D" id="2.60.40.10">
    <property type="entry name" value="Immunoglobulins"/>
    <property type="match status" value="2"/>
</dbReference>
<name>A0AAY4EA29_9TELE</name>
<keyword evidence="1 4" id="KW-0732">Signal</keyword>
<evidence type="ECO:0000256" key="3">
    <source>
        <dbReference type="ARBA" id="ARBA00023180"/>
    </source>
</evidence>
<keyword evidence="7" id="KW-1185">Reference proteome</keyword>
<evidence type="ECO:0000313" key="6">
    <source>
        <dbReference type="Ensembl" id="ENSDCDP00010053821.1"/>
    </source>
</evidence>
<dbReference type="GO" id="GO:0005125">
    <property type="term" value="F:cytokine activity"/>
    <property type="evidence" value="ECO:0007669"/>
    <property type="project" value="UniProtKB-KW"/>
</dbReference>
<dbReference type="GO" id="GO:0005615">
    <property type="term" value="C:extracellular space"/>
    <property type="evidence" value="ECO:0007669"/>
    <property type="project" value="UniProtKB-KW"/>
</dbReference>
<keyword evidence="4" id="KW-0202">Cytokine</keyword>
<comment type="subcellular location">
    <subcellularLocation>
        <location evidence="4">Secreted</location>
    </subcellularLocation>
</comment>
<dbReference type="AlphaFoldDB" id="A0AAY4EA29"/>
<gene>
    <name evidence="4" type="primary">IL12B</name>
    <name evidence="6" type="synonym">il12ba</name>
</gene>
<evidence type="ECO:0000256" key="2">
    <source>
        <dbReference type="ARBA" id="ARBA00023157"/>
    </source>
</evidence>
<feature type="signal peptide" evidence="4">
    <location>
        <begin position="1"/>
        <end position="23"/>
    </location>
</feature>
<dbReference type="GO" id="GO:0004896">
    <property type="term" value="F:cytokine receptor activity"/>
    <property type="evidence" value="ECO:0007669"/>
    <property type="project" value="UniProtKB-UniRule"/>
</dbReference>
<feature type="chain" id="PRO_5044043018" description="Interleukin-12 subunit beta" evidence="4">
    <location>
        <begin position="24"/>
        <end position="342"/>
    </location>
</feature>
<comment type="similarity">
    <text evidence="4">Belongs to the IL-12B family.</text>
</comment>
<dbReference type="PIRSF" id="PIRSF038007">
    <property type="entry name" value="IL_12_beta"/>
    <property type="match status" value="1"/>
</dbReference>
<evidence type="ECO:0000313" key="7">
    <source>
        <dbReference type="Proteomes" id="UP000694580"/>
    </source>
</evidence>
<keyword evidence="3 4" id="KW-0325">Glycoprotein</keyword>
<accession>A0AAY4EA29</accession>
<dbReference type="PANTHER" id="PTHR48485">
    <property type="entry name" value="INTERLEUKIN-12 SUBUNIT BETA-RELATED"/>
    <property type="match status" value="1"/>
</dbReference>
<reference evidence="6" key="3">
    <citation type="submission" date="2025-09" db="UniProtKB">
        <authorList>
            <consortium name="Ensembl"/>
        </authorList>
    </citation>
    <scope>IDENTIFICATION</scope>
</reference>
<sequence>MEPNVFVFLGFVALCAILLVVEGDGGSPGTRVDVRLRCMEQFCHQEVLWRRNGEEVAMRGNEISITVVEREGGNYSCYSDQGAWLNYTLVLVHWRYRKILQDSPHTGYMHCSAQNYTGVFQCSWTWHHTRKGTLLKFNVKRLLDILEEILESYKCCFNCRSLTGGNISCSVDASGHAIFCKDHGHCPYAEEAEHINLTLYVRSQFLLESYTRRFYIGDIVKPDPVSIQRVDNRTLGWTYPHTWNTPSSYFPLTFQVKEVACTTQRQCTCESTNPPEHKVQSTKNTCDQDVKYKMDFETLKCVALCVRARDAFCDSLWSDWSHKTGRKKKLNGRRQQKKTTRC</sequence>
<evidence type="ECO:0000256" key="4">
    <source>
        <dbReference type="RuleBase" id="RU281113"/>
    </source>
</evidence>
<keyword evidence="4" id="KW-0393">Immunoglobulin domain</keyword>
<dbReference type="InterPro" id="IPR019482">
    <property type="entry name" value="IL-12_beta_cen-dom"/>
</dbReference>
<evidence type="ECO:0000259" key="5">
    <source>
        <dbReference type="PROSITE" id="PS50835"/>
    </source>
</evidence>
<dbReference type="GeneTree" id="ENSGT00390000012630"/>
<dbReference type="InterPro" id="IPR050676">
    <property type="entry name" value="IL-12"/>
</dbReference>
<dbReference type="PROSITE" id="PS50835">
    <property type="entry name" value="IG_LIKE"/>
    <property type="match status" value="1"/>
</dbReference>
<dbReference type="InterPro" id="IPR007110">
    <property type="entry name" value="Ig-like_dom"/>
</dbReference>